<keyword evidence="3 8" id="KW-0812">Transmembrane</keyword>
<evidence type="ECO:0000256" key="2">
    <source>
        <dbReference type="ARBA" id="ARBA00022475"/>
    </source>
</evidence>
<feature type="region of interest" description="Disordered" evidence="7">
    <location>
        <begin position="544"/>
        <end position="571"/>
    </location>
</feature>
<accession>A0A5C5V283</accession>
<evidence type="ECO:0000313" key="11">
    <source>
        <dbReference type="Proteomes" id="UP000318878"/>
    </source>
</evidence>
<comment type="subcellular location">
    <subcellularLocation>
        <location evidence="1">Cell membrane</location>
        <topology evidence="1">Multi-pass membrane protein</topology>
    </subcellularLocation>
    <subcellularLocation>
        <location evidence="6">Membrane</location>
        <topology evidence="6">Multi-pass membrane protein</topology>
    </subcellularLocation>
</comment>
<keyword evidence="6" id="KW-0653">Protein transport</keyword>
<feature type="transmembrane region" description="Helical" evidence="8">
    <location>
        <begin position="128"/>
        <end position="147"/>
    </location>
</feature>
<name>A0A5C5V283_9BACT</name>
<evidence type="ECO:0000256" key="6">
    <source>
        <dbReference type="RuleBase" id="RU004057"/>
    </source>
</evidence>
<dbReference type="Proteomes" id="UP000318878">
    <property type="component" value="Unassembled WGS sequence"/>
</dbReference>
<organism evidence="10 11">
    <name type="scientific">Blastopirellula retiformator</name>
    <dbReference type="NCBI Taxonomy" id="2527970"/>
    <lineage>
        <taxon>Bacteria</taxon>
        <taxon>Pseudomonadati</taxon>
        <taxon>Planctomycetota</taxon>
        <taxon>Planctomycetia</taxon>
        <taxon>Pirellulales</taxon>
        <taxon>Pirellulaceae</taxon>
        <taxon>Blastopirellula</taxon>
    </lineage>
</organism>
<dbReference type="Gene3D" id="2.20.28.160">
    <property type="match status" value="1"/>
</dbReference>
<evidence type="ECO:0000256" key="3">
    <source>
        <dbReference type="ARBA" id="ARBA00022692"/>
    </source>
</evidence>
<sequence>MYFKFKCPQCGQSLKVRQELAGQKRNCPYCKASVRIPNTTEIDLDLPPVESSGFPSFDEGDAGGGLGGLDLGNLQTDPLSTRNAPKQGGGKKAGAPPTKQPAKQAAAASNASSSISEGEFTDPSDVGLLWPGIFGFATAAAFLLLLWPSKGTYLGDLFLAGGVQGVAIQYLSTSLFFWAMAILWLKQRKIRRQRDYLLMDVLPTDISPEIRIDTLDRFVENIRQLPGEHGESFLINRVLRGLQHFRVRRNAAETVTMMASQSEIDSNNVVSSYTALKVLIWAIPTMGFIGTVLGISLAVASLAGALGGNDPSQLMSSLTLMFSGLGTAFNTTLVALVMSMIIKFPMSSLQKSEEGVLNWVDEYCNENLLRRLNDGREHETVKQNHPYDTTVFRRAVEEAMATQQSELEAWTRKLELVGETITKQTTDGWSEIQAKLLDSQKQITSEVMEQVQAKTGEMQTRQEEMRVELQDQLTQMQEIAAQLQASLTALTSAAIQTSNQMNANVDASTERLEAYFSGVAEGLTGLNDVLSKLGDERVVVQQVEGPANGSSGGGWFGFGGGGKKSRRNGKR</sequence>
<dbReference type="AlphaFoldDB" id="A0A5C5V283"/>
<evidence type="ECO:0000256" key="8">
    <source>
        <dbReference type="SAM" id="Phobius"/>
    </source>
</evidence>
<evidence type="ECO:0000256" key="7">
    <source>
        <dbReference type="SAM" id="MobiDB-lite"/>
    </source>
</evidence>
<dbReference type="OrthoDB" id="5290956at2"/>
<feature type="transmembrane region" description="Helical" evidence="8">
    <location>
        <begin position="278"/>
        <end position="306"/>
    </location>
</feature>
<feature type="compositionally biased region" description="Low complexity" evidence="7">
    <location>
        <begin position="93"/>
        <end position="108"/>
    </location>
</feature>
<dbReference type="EMBL" id="SJPF01000004">
    <property type="protein sequence ID" value="TWT31832.1"/>
    <property type="molecule type" value="Genomic_DNA"/>
</dbReference>
<evidence type="ECO:0000259" key="9">
    <source>
        <dbReference type="Pfam" id="PF01618"/>
    </source>
</evidence>
<comment type="caution">
    <text evidence="10">The sequence shown here is derived from an EMBL/GenBank/DDBJ whole genome shotgun (WGS) entry which is preliminary data.</text>
</comment>
<dbReference type="GO" id="GO:0005886">
    <property type="term" value="C:plasma membrane"/>
    <property type="evidence" value="ECO:0007669"/>
    <property type="project" value="UniProtKB-SubCell"/>
</dbReference>
<proteinExistence type="inferred from homology"/>
<keyword evidence="2" id="KW-1003">Cell membrane</keyword>
<feature type="region of interest" description="Disordered" evidence="7">
    <location>
        <begin position="74"/>
        <end position="118"/>
    </location>
</feature>
<feature type="transmembrane region" description="Helical" evidence="8">
    <location>
        <begin position="167"/>
        <end position="185"/>
    </location>
</feature>
<reference evidence="10 11" key="1">
    <citation type="submission" date="2019-02" db="EMBL/GenBank/DDBJ databases">
        <title>Deep-cultivation of Planctomycetes and their phenomic and genomic characterization uncovers novel biology.</title>
        <authorList>
            <person name="Wiegand S."/>
            <person name="Jogler M."/>
            <person name="Boedeker C."/>
            <person name="Pinto D."/>
            <person name="Vollmers J."/>
            <person name="Rivas-Marin E."/>
            <person name="Kohn T."/>
            <person name="Peeters S.H."/>
            <person name="Heuer A."/>
            <person name="Rast P."/>
            <person name="Oberbeckmann S."/>
            <person name="Bunk B."/>
            <person name="Jeske O."/>
            <person name="Meyerdierks A."/>
            <person name="Storesund J.E."/>
            <person name="Kallscheuer N."/>
            <person name="Luecker S."/>
            <person name="Lage O.M."/>
            <person name="Pohl T."/>
            <person name="Merkel B.J."/>
            <person name="Hornburger P."/>
            <person name="Mueller R.-W."/>
            <person name="Bruemmer F."/>
            <person name="Labrenz M."/>
            <person name="Spormann A.M."/>
            <person name="Op Den Camp H."/>
            <person name="Overmann J."/>
            <person name="Amann R."/>
            <person name="Jetten M.S.M."/>
            <person name="Mascher T."/>
            <person name="Medema M.H."/>
            <person name="Devos D.P."/>
            <person name="Kaster A.-K."/>
            <person name="Ovreas L."/>
            <person name="Rohde M."/>
            <person name="Galperin M.Y."/>
            <person name="Jogler C."/>
        </authorList>
    </citation>
    <scope>NUCLEOTIDE SEQUENCE [LARGE SCALE GENOMIC DNA]</scope>
    <source>
        <strain evidence="10 11">Enr8</strain>
    </source>
</reference>
<evidence type="ECO:0000256" key="5">
    <source>
        <dbReference type="ARBA" id="ARBA00023136"/>
    </source>
</evidence>
<evidence type="ECO:0000256" key="4">
    <source>
        <dbReference type="ARBA" id="ARBA00022989"/>
    </source>
</evidence>
<dbReference type="Pfam" id="PF01618">
    <property type="entry name" value="MotA_ExbB"/>
    <property type="match status" value="1"/>
</dbReference>
<feature type="domain" description="MotA/TolQ/ExbB proton channel" evidence="9">
    <location>
        <begin position="239"/>
        <end position="349"/>
    </location>
</feature>
<keyword evidence="6" id="KW-0813">Transport</keyword>
<dbReference type="InterPro" id="IPR002898">
    <property type="entry name" value="MotA_ExbB_proton_chnl"/>
</dbReference>
<feature type="transmembrane region" description="Helical" evidence="8">
    <location>
        <begin position="318"/>
        <end position="342"/>
    </location>
</feature>
<protein>
    <recommendedName>
        <fullName evidence="9">MotA/TolQ/ExbB proton channel domain-containing protein</fullName>
    </recommendedName>
</protein>
<feature type="compositionally biased region" description="Polar residues" evidence="7">
    <location>
        <begin position="74"/>
        <end position="83"/>
    </location>
</feature>
<feature type="compositionally biased region" description="Gly residues" evidence="7">
    <location>
        <begin position="550"/>
        <end position="562"/>
    </location>
</feature>
<evidence type="ECO:0000313" key="10">
    <source>
        <dbReference type="EMBL" id="TWT31832.1"/>
    </source>
</evidence>
<dbReference type="GO" id="GO:0015031">
    <property type="term" value="P:protein transport"/>
    <property type="evidence" value="ECO:0007669"/>
    <property type="project" value="UniProtKB-KW"/>
</dbReference>
<gene>
    <name evidence="10" type="ORF">Enr8_37570</name>
</gene>
<keyword evidence="4 8" id="KW-1133">Transmembrane helix</keyword>
<keyword evidence="5 8" id="KW-0472">Membrane</keyword>
<evidence type="ECO:0000256" key="1">
    <source>
        <dbReference type="ARBA" id="ARBA00004651"/>
    </source>
</evidence>
<keyword evidence="11" id="KW-1185">Reference proteome</keyword>
<dbReference type="RefSeq" id="WP_146434291.1">
    <property type="nucleotide sequence ID" value="NZ_SJPF01000004.1"/>
</dbReference>
<comment type="similarity">
    <text evidence="6">Belongs to the exbB/tolQ family.</text>
</comment>